<comment type="similarity">
    <text evidence="1">Belongs to the polysaccharide synthase family.</text>
</comment>
<dbReference type="SUPFAM" id="SSF51735">
    <property type="entry name" value="NAD(P)-binding Rossmann-fold domains"/>
    <property type="match status" value="1"/>
</dbReference>
<evidence type="ECO:0000256" key="2">
    <source>
        <dbReference type="SAM" id="MobiDB-lite"/>
    </source>
</evidence>
<name>A0A7T0BWD9_9BACT</name>
<proteinExistence type="inferred from homology"/>
<keyword evidence="3" id="KW-0472">Membrane</keyword>
<feature type="transmembrane region" description="Helical" evidence="3">
    <location>
        <begin position="48"/>
        <end position="71"/>
    </location>
</feature>
<dbReference type="PANTHER" id="PTHR43318:SF1">
    <property type="entry name" value="POLYSACCHARIDE BIOSYNTHESIS PROTEIN EPSC-RELATED"/>
    <property type="match status" value="1"/>
</dbReference>
<feature type="transmembrane region" description="Helical" evidence="3">
    <location>
        <begin position="16"/>
        <end position="36"/>
    </location>
</feature>
<evidence type="ECO:0000259" key="4">
    <source>
        <dbReference type="Pfam" id="PF02719"/>
    </source>
</evidence>
<gene>
    <name evidence="5" type="ORF">G3M70_09920</name>
</gene>
<organism evidence="5 6">
    <name type="scientific">Candidatus Nitronauta litoralis</name>
    <dbReference type="NCBI Taxonomy" id="2705533"/>
    <lineage>
        <taxon>Bacteria</taxon>
        <taxon>Pseudomonadati</taxon>
        <taxon>Nitrospinota/Tectimicrobiota group</taxon>
        <taxon>Nitrospinota</taxon>
        <taxon>Nitrospinia</taxon>
        <taxon>Nitrospinales</taxon>
        <taxon>Nitrospinaceae</taxon>
        <taxon>Candidatus Nitronauta</taxon>
    </lineage>
</organism>
<feature type="region of interest" description="Disordered" evidence="2">
    <location>
        <begin position="619"/>
        <end position="640"/>
    </location>
</feature>
<evidence type="ECO:0000256" key="1">
    <source>
        <dbReference type="ARBA" id="ARBA00007430"/>
    </source>
</evidence>
<reference evidence="5 6" key="1">
    <citation type="submission" date="2020-02" db="EMBL/GenBank/DDBJ databases">
        <title>Genomic and physiological characterization of two novel Nitrospinaceae genera.</title>
        <authorList>
            <person name="Mueller A.J."/>
            <person name="Jung M.-Y."/>
            <person name="Strachan C.R."/>
            <person name="Herbold C.W."/>
            <person name="Kirkegaard R.H."/>
            <person name="Daims H."/>
        </authorList>
    </citation>
    <scope>NUCLEOTIDE SEQUENCE [LARGE SCALE GENOMIC DNA]</scope>
    <source>
        <strain evidence="5">EB</strain>
    </source>
</reference>
<sequence length="640" mass="71867">MRSNPLSIFLSKPHRSFLLVLDLVFSIAALYLAFFLRFDGTIPEEDVVVFQTVLPFLLMSRAVCLIYLGFYNRFWEYSSLEDLFQIVKGVLLSSLVAVSVLFFYNRAFHIPRSILVIEAILAITFLGGSRVFWRFWKERKKKIVQSASGCNTLVIGAGDTGAYLLKYLKKFSSHYRVCCFIDRDPSKWNSQLMGVRVLGGMDKLPEVIQNYEIKEVLVAINQIDSDELSKIVGRCQMLGVKCKLASSVKDISSQNIHINQIRNVEISDLLGRDPVSLDLQAIQEMFRGKTVLVTGAGGSIGSELCSQILEYHPDRLIMVDKGENYLYDLNLKVRLETLGTKTHCVFCSVTNQKKMEAVFQEYRPDMVFHAAAHKHVPLMEENVDEAIHNNIFGTRTCAELSERFGVERFVLVSTDKVVNPTSIMGMTKNICEKILQFKSSSEDTRFITVRFGNVLGSNGSVVRLFKSQIENGGPVTVTHPDMERFFMLIPEAAQLILQAASLGEGGEIFLLDMGKPVKIVDLAKRMIRLSGFIPGKDMEIQYVGLRPGEKLYEELVADGEEERPTSHKKIKRVLPPCRADQEFMERMTQLCDDVGTATLETLESNLKSLVKSSGSRIMETDPILLGGDPSSGLAPEESKD</sequence>
<evidence type="ECO:0000313" key="6">
    <source>
        <dbReference type="Proteomes" id="UP000594688"/>
    </source>
</evidence>
<dbReference type="Pfam" id="PF02719">
    <property type="entry name" value="Polysacc_synt_2"/>
    <property type="match status" value="1"/>
</dbReference>
<keyword evidence="3" id="KW-0812">Transmembrane</keyword>
<dbReference type="InterPro" id="IPR036291">
    <property type="entry name" value="NAD(P)-bd_dom_sf"/>
</dbReference>
<dbReference type="InterPro" id="IPR051203">
    <property type="entry name" value="Polysaccharide_Synthase-Rel"/>
</dbReference>
<evidence type="ECO:0000256" key="3">
    <source>
        <dbReference type="SAM" id="Phobius"/>
    </source>
</evidence>
<dbReference type="Proteomes" id="UP000594688">
    <property type="component" value="Chromosome"/>
</dbReference>
<dbReference type="KEGG" id="nli:G3M70_09920"/>
<dbReference type="SUPFAM" id="SSF53335">
    <property type="entry name" value="S-adenosyl-L-methionine-dependent methyltransferases"/>
    <property type="match status" value="1"/>
</dbReference>
<accession>A0A7T0BWD9</accession>
<dbReference type="AlphaFoldDB" id="A0A7T0BWD9"/>
<keyword evidence="3" id="KW-1133">Transmembrane helix</keyword>
<dbReference type="PANTHER" id="PTHR43318">
    <property type="entry name" value="UDP-N-ACETYLGLUCOSAMINE 4,6-DEHYDRATASE"/>
    <property type="match status" value="1"/>
</dbReference>
<dbReference type="CDD" id="cd05237">
    <property type="entry name" value="UDP_invert_4-6DH_SDR_e"/>
    <property type="match status" value="1"/>
</dbReference>
<dbReference type="InterPro" id="IPR003869">
    <property type="entry name" value="Polysac_CapD-like"/>
</dbReference>
<feature type="transmembrane region" description="Helical" evidence="3">
    <location>
        <begin position="110"/>
        <end position="133"/>
    </location>
</feature>
<dbReference type="Gene3D" id="3.40.50.720">
    <property type="entry name" value="NAD(P)-binding Rossmann-like Domain"/>
    <property type="match status" value="2"/>
</dbReference>
<dbReference type="InterPro" id="IPR029063">
    <property type="entry name" value="SAM-dependent_MTases_sf"/>
</dbReference>
<protein>
    <submittedName>
        <fullName evidence="5">Polysaccharide biosynthesis protein</fullName>
    </submittedName>
</protein>
<dbReference type="Pfam" id="PF13727">
    <property type="entry name" value="CoA_binding_3"/>
    <property type="match status" value="1"/>
</dbReference>
<dbReference type="EMBL" id="CP048685">
    <property type="protein sequence ID" value="QPJ62170.1"/>
    <property type="molecule type" value="Genomic_DNA"/>
</dbReference>
<feature type="domain" description="Polysaccharide biosynthesis protein CapD-like" evidence="4">
    <location>
        <begin position="291"/>
        <end position="573"/>
    </location>
</feature>
<evidence type="ECO:0000313" key="5">
    <source>
        <dbReference type="EMBL" id="QPJ62170.1"/>
    </source>
</evidence>
<feature type="transmembrane region" description="Helical" evidence="3">
    <location>
        <begin position="83"/>
        <end position="104"/>
    </location>
</feature>